<dbReference type="GO" id="GO:0004402">
    <property type="term" value="F:histone acetyltransferase activity"/>
    <property type="evidence" value="ECO:0007669"/>
    <property type="project" value="InterPro"/>
</dbReference>
<evidence type="ECO:0000256" key="9">
    <source>
        <dbReference type="ARBA" id="ARBA00022990"/>
    </source>
</evidence>
<evidence type="ECO:0000259" key="15">
    <source>
        <dbReference type="PROSITE" id="PS50157"/>
    </source>
</evidence>
<dbReference type="GO" id="GO:0003682">
    <property type="term" value="F:chromatin binding"/>
    <property type="evidence" value="ECO:0007669"/>
    <property type="project" value="TreeGrafter"/>
</dbReference>
<evidence type="ECO:0000256" key="13">
    <source>
        <dbReference type="RuleBase" id="RU361211"/>
    </source>
</evidence>
<comment type="caution">
    <text evidence="17">The sequence shown here is derived from an EMBL/GenBank/DDBJ whole genome shotgun (WGS) entry which is preliminary data.</text>
</comment>
<evidence type="ECO:0000256" key="1">
    <source>
        <dbReference type="ARBA" id="ARBA00004123"/>
    </source>
</evidence>
<dbReference type="EMBL" id="JAHLUN010000001">
    <property type="protein sequence ID" value="KAG7768762.1"/>
    <property type="molecule type" value="Genomic_DNA"/>
</dbReference>
<dbReference type="FunFam" id="3.30.60.60:FF:000001">
    <property type="entry name" value="Histone acetyltransferase"/>
    <property type="match status" value="1"/>
</dbReference>
<comment type="similarity">
    <text evidence="2 13">Belongs to the MYST (SAS/MOZ) family.</text>
</comment>
<evidence type="ECO:0000256" key="5">
    <source>
        <dbReference type="ARBA" id="ARBA00022723"/>
    </source>
</evidence>
<feature type="domain" description="C2H2-type" evidence="15">
    <location>
        <begin position="214"/>
        <end position="242"/>
    </location>
</feature>
<keyword evidence="5" id="KW-0479">Metal-binding</keyword>
<dbReference type="Pfam" id="PF17772">
    <property type="entry name" value="zf-MYST"/>
    <property type="match status" value="1"/>
</dbReference>
<dbReference type="InterPro" id="IPR036388">
    <property type="entry name" value="WH-like_DNA-bd_sf"/>
</dbReference>
<dbReference type="InterPro" id="IPR002717">
    <property type="entry name" value="HAT_MYST-type"/>
</dbReference>
<dbReference type="PANTHER" id="PTHR10615">
    <property type="entry name" value="HISTONE ACETYLTRANSFERASE"/>
    <property type="match status" value="1"/>
</dbReference>
<accession>A0AAN6I260</accession>
<evidence type="ECO:0000259" key="16">
    <source>
        <dbReference type="PROSITE" id="PS51726"/>
    </source>
</evidence>
<keyword evidence="6 12" id="KW-0863">Zinc-finger</keyword>
<dbReference type="InterPro" id="IPR040706">
    <property type="entry name" value="Zf-MYST"/>
</dbReference>
<feature type="region of interest" description="Disordered" evidence="14">
    <location>
        <begin position="536"/>
        <end position="582"/>
    </location>
</feature>
<dbReference type="SUPFAM" id="SSF55729">
    <property type="entry name" value="Acyl-CoA N-acyltransferases (Nat)"/>
    <property type="match status" value="1"/>
</dbReference>
<dbReference type="PROSITE" id="PS51726">
    <property type="entry name" value="MYST_HAT"/>
    <property type="match status" value="1"/>
</dbReference>
<dbReference type="GO" id="GO:1990467">
    <property type="term" value="C:NuA3a histone acetyltransferase complex"/>
    <property type="evidence" value="ECO:0007669"/>
    <property type="project" value="TreeGrafter"/>
</dbReference>
<feature type="region of interest" description="Disordered" evidence="14">
    <location>
        <begin position="37"/>
        <end position="62"/>
    </location>
</feature>
<name>A0AAN6I260_9ASCO</name>
<evidence type="ECO:0000313" key="17">
    <source>
        <dbReference type="EMBL" id="KAG7730250.1"/>
    </source>
</evidence>
<evidence type="ECO:0000256" key="8">
    <source>
        <dbReference type="ARBA" id="ARBA00022853"/>
    </source>
</evidence>
<keyword evidence="8" id="KW-0156">Chromatin regulator</keyword>
<dbReference type="GO" id="GO:0008270">
    <property type="term" value="F:zinc ion binding"/>
    <property type="evidence" value="ECO:0007669"/>
    <property type="project" value="UniProtKB-KW"/>
</dbReference>
<dbReference type="InterPro" id="IPR013087">
    <property type="entry name" value="Znf_C2H2_type"/>
</dbReference>
<dbReference type="GO" id="GO:0031507">
    <property type="term" value="P:heterochromatin formation"/>
    <property type="evidence" value="ECO:0007669"/>
    <property type="project" value="UniProtKB-ARBA"/>
</dbReference>
<comment type="catalytic activity">
    <reaction evidence="13">
        <text>L-lysyl-[protein] + acetyl-CoA = N(6)-acetyl-L-lysyl-[protein] + CoA + H(+)</text>
        <dbReference type="Rhea" id="RHEA:45948"/>
        <dbReference type="Rhea" id="RHEA-COMP:9752"/>
        <dbReference type="Rhea" id="RHEA-COMP:10731"/>
        <dbReference type="ChEBI" id="CHEBI:15378"/>
        <dbReference type="ChEBI" id="CHEBI:29969"/>
        <dbReference type="ChEBI" id="CHEBI:57287"/>
        <dbReference type="ChEBI" id="CHEBI:57288"/>
        <dbReference type="ChEBI" id="CHEBI:61930"/>
        <dbReference type="EC" id="2.3.1.48"/>
    </reaction>
</comment>
<dbReference type="PROSITE" id="PS50157">
    <property type="entry name" value="ZINC_FINGER_C2H2_2"/>
    <property type="match status" value="1"/>
</dbReference>
<dbReference type="GO" id="GO:0006357">
    <property type="term" value="P:regulation of transcription by RNA polymerase II"/>
    <property type="evidence" value="ECO:0007669"/>
    <property type="project" value="TreeGrafter"/>
</dbReference>
<dbReference type="GO" id="GO:0003712">
    <property type="term" value="F:transcription coregulator activity"/>
    <property type="evidence" value="ECO:0007669"/>
    <property type="project" value="TreeGrafter"/>
</dbReference>
<proteinExistence type="inferred from homology"/>
<evidence type="ECO:0000313" key="19">
    <source>
        <dbReference type="Proteomes" id="UP000697297"/>
    </source>
</evidence>
<dbReference type="EC" id="2.3.1.48" evidence="3 13"/>
<organism evidence="17 20">
    <name type="scientific">Ogataea haglerorum</name>
    <dbReference type="NCBI Taxonomy" id="1937702"/>
    <lineage>
        <taxon>Eukaryota</taxon>
        <taxon>Fungi</taxon>
        <taxon>Dikarya</taxon>
        <taxon>Ascomycota</taxon>
        <taxon>Saccharomycotina</taxon>
        <taxon>Pichiomycetes</taxon>
        <taxon>Pichiales</taxon>
        <taxon>Pichiaceae</taxon>
        <taxon>Ogataea</taxon>
    </lineage>
</organism>
<feature type="domain" description="MYST-type HAT" evidence="16">
    <location>
        <begin position="180"/>
        <end position="460"/>
    </location>
</feature>
<comment type="subcellular location">
    <subcellularLocation>
        <location evidence="1 13">Nucleus</location>
    </subcellularLocation>
</comment>
<dbReference type="PANTHER" id="PTHR10615:SF161">
    <property type="entry name" value="HISTONE ACETYLTRANSFERASE KAT7"/>
    <property type="match status" value="1"/>
</dbReference>
<evidence type="ECO:0000256" key="7">
    <source>
        <dbReference type="ARBA" id="ARBA00022833"/>
    </source>
</evidence>
<evidence type="ECO:0000256" key="10">
    <source>
        <dbReference type="ARBA" id="ARBA00023242"/>
    </source>
</evidence>
<evidence type="ECO:0000313" key="18">
    <source>
        <dbReference type="EMBL" id="KAG7768762.1"/>
    </source>
</evidence>
<dbReference type="Pfam" id="PF01853">
    <property type="entry name" value="MOZ_SAS"/>
    <property type="match status" value="1"/>
</dbReference>
<keyword evidence="10 13" id="KW-0539">Nucleus</keyword>
<keyword evidence="7" id="KW-0862">Zinc</keyword>
<evidence type="ECO:0000256" key="2">
    <source>
        <dbReference type="ARBA" id="ARBA00010107"/>
    </source>
</evidence>
<dbReference type="Proteomes" id="UP000697297">
    <property type="component" value="Unassembled WGS sequence"/>
</dbReference>
<dbReference type="Gene3D" id="3.40.630.30">
    <property type="match status" value="1"/>
</dbReference>
<dbReference type="Gene3D" id="3.30.60.60">
    <property type="entry name" value="N-acetyl transferase-like"/>
    <property type="match status" value="1"/>
</dbReference>
<evidence type="ECO:0000256" key="11">
    <source>
        <dbReference type="PIRSR" id="PIRSR602717-51"/>
    </source>
</evidence>
<evidence type="ECO:0000256" key="12">
    <source>
        <dbReference type="PROSITE-ProRule" id="PRU00042"/>
    </source>
</evidence>
<keyword evidence="19" id="KW-1185">Reference proteome</keyword>
<protein>
    <recommendedName>
        <fullName evidence="3 13">Histone acetyltransferase</fullName>
        <ecNumber evidence="3 13">2.3.1.48</ecNumber>
    </recommendedName>
</protein>
<keyword evidence="4" id="KW-0808">Transferase</keyword>
<evidence type="ECO:0000256" key="4">
    <source>
        <dbReference type="ARBA" id="ARBA00022679"/>
    </source>
</evidence>
<evidence type="ECO:0000313" key="20">
    <source>
        <dbReference type="Proteomes" id="UP000738402"/>
    </source>
</evidence>
<dbReference type="InterPro" id="IPR016181">
    <property type="entry name" value="Acyl_CoA_acyltransferase"/>
</dbReference>
<evidence type="ECO:0000256" key="6">
    <source>
        <dbReference type="ARBA" id="ARBA00022771"/>
    </source>
</evidence>
<dbReference type="Proteomes" id="UP000738402">
    <property type="component" value="Unassembled WGS sequence"/>
</dbReference>
<gene>
    <name evidence="17" type="ORF">KL933_000045</name>
    <name evidence="18" type="ORF">KL946_000045</name>
</gene>
<evidence type="ECO:0000256" key="14">
    <source>
        <dbReference type="SAM" id="MobiDB-lite"/>
    </source>
</evidence>
<dbReference type="FunFam" id="3.40.630.30:FF:000001">
    <property type="entry name" value="Histone acetyltransferase"/>
    <property type="match status" value="1"/>
</dbReference>
<dbReference type="Gene3D" id="1.10.10.10">
    <property type="entry name" value="Winged helix-like DNA-binding domain superfamily/Winged helix DNA-binding domain"/>
    <property type="match status" value="1"/>
</dbReference>
<feature type="active site" description="Proton donor/acceptor" evidence="11">
    <location>
        <position position="357"/>
    </location>
</feature>
<evidence type="ECO:0000256" key="3">
    <source>
        <dbReference type="ARBA" id="ARBA00013184"/>
    </source>
</evidence>
<keyword evidence="9" id="KW-0007">Acetylation</keyword>
<dbReference type="InterPro" id="IPR050603">
    <property type="entry name" value="MYST_HAT"/>
</dbReference>
<dbReference type="EMBL" id="JAHLUH010000001">
    <property type="protein sequence ID" value="KAG7730250.1"/>
    <property type="molecule type" value="Genomic_DNA"/>
</dbReference>
<reference evidence="17 19" key="1">
    <citation type="journal article" date="2021" name="G3 (Bethesda)">
        <title>Genomic diversity, chromosomal rearrangements, and interspecies hybridization in the ogataea polymorpha species complex.</title>
        <authorList>
            <person name="Hanson S.J."/>
            <person name="Cinneide E.O."/>
            <person name="Salzberg L.I."/>
            <person name="Wolfe K.H."/>
            <person name="McGowan J."/>
            <person name="Fitzpatrick D.A."/>
            <person name="Matlin K."/>
        </authorList>
    </citation>
    <scope>NUCLEOTIDE SEQUENCE</scope>
    <source>
        <strain evidence="18">81-436-3</strain>
        <strain evidence="17">83-405-1</strain>
    </source>
</reference>
<dbReference type="AlphaFoldDB" id="A0AAN6I260"/>
<dbReference type="GO" id="GO:0005634">
    <property type="term" value="C:nucleus"/>
    <property type="evidence" value="ECO:0007669"/>
    <property type="project" value="UniProtKB-SubCell"/>
</dbReference>
<sequence length="582" mass="66913">MSSARKSPGRKRRRLFKSLEIPDNKIYDGLHEAAVRRAQSAASDASGPETRSLRARSRSVDYSEPYVDDSGIVEESDKPGEKLVLKIKYNGDGEVIQMKNSQKGVYKVGEEELELPFRGLFSFEDANTYHTRPTMEFRALFAKMKTESESSRHLHGDLSLVKKLTSEEKLAQQDYELQTSTVSKLRCVHFRNYELDTWFKSPYPQQYSSNYVLHLCEYCLKYFSSSFSLRRHEKKCPYSQRPPGTEIYRTSRLAMFEIDGRKNVVYCQNLCLFAKLFLNSKTLYYDVEPFVFYVLCEIDENGYHFVGYFSKEKLNGTNYNLSCILTLPIYQRKGYGNFLIDFSYLLSRREFRLGTPEKPLSDLGLFSYRNYWKIAVAKALNLLVKAGKAHQISVDDICNLTGMIHNDVIVGLEQLNALVRDPETEKYGIWIDMELVNRVLTEWKEKNYVQIIPELLLWKPVILGPSGGINTTSTMVLTTDRENDEKASMSNISLIVNFLRDDLEDNRDLEMQTLDKIKSEKLEFNFDRSVVCYPGRSFTRSEPVSPERAPKSEPADPDPYGIDVAQSSSDDEFVDNASDSSV</sequence>